<accession>A0A117I1E5</accession>
<dbReference type="AlphaFoldDB" id="A0A117I1E5"/>
<name>A0A117I1E5_PAEAM</name>
<evidence type="ECO:0000256" key="1">
    <source>
        <dbReference type="ARBA" id="ARBA00023172"/>
    </source>
</evidence>
<gene>
    <name evidence="3" type="ORF">PAHA3_2096</name>
</gene>
<organism evidence="3 4">
    <name type="scientific">Paenibacillus amylolyticus</name>
    <dbReference type="NCBI Taxonomy" id="1451"/>
    <lineage>
        <taxon>Bacteria</taxon>
        <taxon>Bacillati</taxon>
        <taxon>Bacillota</taxon>
        <taxon>Bacilli</taxon>
        <taxon>Bacillales</taxon>
        <taxon>Paenibacillaceae</taxon>
        <taxon>Paenibacillus</taxon>
    </lineage>
</organism>
<dbReference type="Proteomes" id="UP000069697">
    <property type="component" value="Unassembled WGS sequence"/>
</dbReference>
<dbReference type="GO" id="GO:0006310">
    <property type="term" value="P:DNA recombination"/>
    <property type="evidence" value="ECO:0007669"/>
    <property type="project" value="UniProtKB-KW"/>
</dbReference>
<comment type="caution">
    <text evidence="3">The sequence shown here is derived from an EMBL/GenBank/DDBJ whole genome shotgun (WGS) entry which is preliminary data.</text>
</comment>
<dbReference type="Gene3D" id="1.10.443.10">
    <property type="entry name" value="Intergrase catalytic core"/>
    <property type="match status" value="1"/>
</dbReference>
<dbReference type="InterPro" id="IPR002104">
    <property type="entry name" value="Integrase_catalytic"/>
</dbReference>
<proteinExistence type="predicted"/>
<reference evidence="4" key="2">
    <citation type="submission" date="2016-01" db="EMBL/GenBank/DDBJ databases">
        <title>Draft Genome Sequence of Paenibacillus amylolyticus Heshi-A3 that Was Isolated from Fermented Rice Bran with Aging Salted Mackerel, Which Was Named Heshiko as Traditional Fermented Seafood in Japan.</title>
        <authorList>
            <person name="Akuzawa S."/>
            <person name="Nakagawa J."/>
            <person name="Kanekatsu T."/>
            <person name="Kubota E."/>
            <person name="Ohtake R."/>
            <person name="Suzuki T."/>
            <person name="Kanesaki Y."/>
        </authorList>
    </citation>
    <scope>NUCLEOTIDE SEQUENCE [LARGE SCALE GENOMIC DNA]</scope>
    <source>
        <strain evidence="4">Heshi-A3</strain>
    </source>
</reference>
<evidence type="ECO:0000313" key="4">
    <source>
        <dbReference type="Proteomes" id="UP000069697"/>
    </source>
</evidence>
<dbReference type="PROSITE" id="PS51898">
    <property type="entry name" value="TYR_RECOMBINASE"/>
    <property type="match status" value="1"/>
</dbReference>
<dbReference type="SUPFAM" id="SSF56349">
    <property type="entry name" value="DNA breaking-rejoining enzymes"/>
    <property type="match status" value="1"/>
</dbReference>
<dbReference type="InterPro" id="IPR013762">
    <property type="entry name" value="Integrase-like_cat_sf"/>
</dbReference>
<dbReference type="GO" id="GO:0003677">
    <property type="term" value="F:DNA binding"/>
    <property type="evidence" value="ECO:0007669"/>
    <property type="project" value="InterPro"/>
</dbReference>
<sequence length="114" mass="12711">MEIGRVIQESPATKVRWVIKSLPKAISEVDVTNLIDTASEQRLKDQMVLELLSGLAGRVSEIATIKLESINFVEKNIRIVGKGDKERLSPIHDNACPYQDVHKAPQCFIRLATS</sequence>
<reference evidence="3 4" key="1">
    <citation type="journal article" date="2016" name="Genome Announc.">
        <title>Draft Genome Sequence of Paenibacillus amylolyticus Heshi-A3, Isolated from Fermented Rice Bran in a Japanese Fermented Seafood Dish.</title>
        <authorList>
            <person name="Akuzawa S."/>
            <person name="Nagaoka J."/>
            <person name="Kanekatsu M."/>
            <person name="Kubota E."/>
            <person name="Ohtake R."/>
            <person name="Suzuki T."/>
            <person name="Kanesaki Y."/>
        </authorList>
    </citation>
    <scope>NUCLEOTIDE SEQUENCE [LARGE SCALE GENOMIC DNA]</scope>
    <source>
        <strain evidence="3 4">Heshi-A3</strain>
    </source>
</reference>
<keyword evidence="1" id="KW-0233">DNA recombination</keyword>
<dbReference type="EMBL" id="BCNV01000001">
    <property type="protein sequence ID" value="GAS82022.1"/>
    <property type="molecule type" value="Genomic_DNA"/>
</dbReference>
<dbReference type="RefSeq" id="WP_062834638.1">
    <property type="nucleotide sequence ID" value="NZ_BCNV01000001.1"/>
</dbReference>
<dbReference type="InterPro" id="IPR011010">
    <property type="entry name" value="DNA_brk_join_enz"/>
</dbReference>
<dbReference type="Pfam" id="PF00589">
    <property type="entry name" value="Phage_integrase"/>
    <property type="match status" value="1"/>
</dbReference>
<feature type="domain" description="Tyr recombinase" evidence="2">
    <location>
        <begin position="21"/>
        <end position="114"/>
    </location>
</feature>
<evidence type="ECO:0000259" key="2">
    <source>
        <dbReference type="PROSITE" id="PS51898"/>
    </source>
</evidence>
<protein>
    <submittedName>
        <fullName evidence="3">Tyrosine recombinase, XerC</fullName>
    </submittedName>
</protein>
<dbReference type="GO" id="GO:0015074">
    <property type="term" value="P:DNA integration"/>
    <property type="evidence" value="ECO:0007669"/>
    <property type="project" value="InterPro"/>
</dbReference>
<evidence type="ECO:0000313" key="3">
    <source>
        <dbReference type="EMBL" id="GAS82022.1"/>
    </source>
</evidence>